<comment type="caution">
    <text evidence="1">The sequence shown here is derived from an EMBL/GenBank/DDBJ whole genome shotgun (WGS) entry which is preliminary data.</text>
</comment>
<dbReference type="SUPFAM" id="SSF54637">
    <property type="entry name" value="Thioesterase/thiol ester dehydrase-isomerase"/>
    <property type="match status" value="2"/>
</dbReference>
<dbReference type="EMBL" id="WMBF01000228">
    <property type="protein sequence ID" value="MBW5423798.1"/>
    <property type="molecule type" value="Genomic_DNA"/>
</dbReference>
<sequence length="691" mass="74332">MARELAGLVHTAHETALRAHQALEHWALAGAARPTPGAPTPVTPAVPAAVIEAGEAARRTPAREAGGFLRASVTYRHEGELPSAAVLRADTTAATEGAGSWGWTVHHGAALLAEAHGLAGEGAREAAAWPVRPLPGVSRQFRALARATRDHLGPADVEMVAAGRPGSLCRVTEATHSGAETGRYHLGRLTATVDLGHGGPSTGWPALLDAAWQALHLHTLHQGLHTCLVRPALLPWAGKSTEIEVLDTAQLTGSLTLEADIAAIGLVPRPHVVADMRVHTARGPLARLHNVAVILRERPGTPVGPGAAVRQGSQGETPAYANELHMAHAAEGDLHVAYGSPVDAAHPKVRPRLPRGDLLMLDRLLTAPPAEGEGSPESVYVTEYDVPAAPWYVRENGGNVPHLMYLESSLQAAAFVGAALGASLEFPDENVTVRNLEGKDHMVRRADLLGRTVRQRTRILARTPLPGAVLQRYGYELSVDDEVFYRGESVHGFFTETALASQQGLDGGRLVPPWLRRQASHDVRAVRPDLPALPVGQGRFAFLSETESELVRDGGSHGRGYLLCTKPVRADDWYFAHHFLNDPVMPGSCGVELLIQMVKGYLLCTDIIDEKELHALRTPPGAELRWTYRGQILPRHQEVHAEIHLRRIHRDGKGLTAWADGSVWRDGLRIYAVDNIVLQVGDSSGEQVGHP</sequence>
<accession>A0ABS6YQU3</accession>
<proteinExistence type="predicted"/>
<evidence type="ECO:0000313" key="2">
    <source>
        <dbReference type="Proteomes" id="UP001197114"/>
    </source>
</evidence>
<dbReference type="Proteomes" id="UP001197114">
    <property type="component" value="Unassembled WGS sequence"/>
</dbReference>
<protein>
    <submittedName>
        <fullName evidence="1">3-hydroxyacyl-ACP dehydratase</fullName>
    </submittedName>
</protein>
<dbReference type="InterPro" id="IPR013114">
    <property type="entry name" value="FabA_FabZ"/>
</dbReference>
<dbReference type="Gene3D" id="3.10.129.10">
    <property type="entry name" value="Hotdog Thioesterase"/>
    <property type="match status" value="2"/>
</dbReference>
<dbReference type="Pfam" id="PF07977">
    <property type="entry name" value="FabA"/>
    <property type="match status" value="1"/>
</dbReference>
<dbReference type="RefSeq" id="WP_219690283.1">
    <property type="nucleotide sequence ID" value="NZ_WMBF01000228.1"/>
</dbReference>
<keyword evidence="2" id="KW-1185">Reference proteome</keyword>
<dbReference type="InterPro" id="IPR029069">
    <property type="entry name" value="HotDog_dom_sf"/>
</dbReference>
<gene>
    <name evidence="1" type="ORF">GKQ77_19895</name>
</gene>
<organism evidence="1 2">
    <name type="scientific">Streptomyces anatolicus</name>
    <dbReference type="NCBI Taxonomy" id="2675858"/>
    <lineage>
        <taxon>Bacteria</taxon>
        <taxon>Bacillati</taxon>
        <taxon>Actinomycetota</taxon>
        <taxon>Actinomycetes</taxon>
        <taxon>Kitasatosporales</taxon>
        <taxon>Streptomycetaceae</taxon>
        <taxon>Streptomyces</taxon>
    </lineage>
</organism>
<reference evidence="1 2" key="1">
    <citation type="submission" date="2019-11" db="EMBL/GenBank/DDBJ databases">
        <authorList>
            <person name="Ay H."/>
        </authorList>
    </citation>
    <scope>NUCLEOTIDE SEQUENCE [LARGE SCALE GENOMIC DNA]</scope>
    <source>
        <strain evidence="1 2">BG9H</strain>
    </source>
</reference>
<evidence type="ECO:0000313" key="1">
    <source>
        <dbReference type="EMBL" id="MBW5423798.1"/>
    </source>
</evidence>
<name>A0ABS6YQU3_9ACTN</name>